<dbReference type="InterPro" id="IPR027417">
    <property type="entry name" value="P-loop_NTPase"/>
</dbReference>
<reference evidence="10" key="1">
    <citation type="journal article" date="2019" name="Curr. Biol.">
        <title>Genome Sequence of Striga asiatica Provides Insight into the Evolution of Plant Parasitism.</title>
        <authorList>
            <person name="Yoshida S."/>
            <person name="Kim S."/>
            <person name="Wafula E.K."/>
            <person name="Tanskanen J."/>
            <person name="Kim Y.M."/>
            <person name="Honaas L."/>
            <person name="Yang Z."/>
            <person name="Spallek T."/>
            <person name="Conn C.E."/>
            <person name="Ichihashi Y."/>
            <person name="Cheong K."/>
            <person name="Cui S."/>
            <person name="Der J.P."/>
            <person name="Gundlach H."/>
            <person name="Jiao Y."/>
            <person name="Hori C."/>
            <person name="Ishida J.K."/>
            <person name="Kasahara H."/>
            <person name="Kiba T."/>
            <person name="Kim M.S."/>
            <person name="Koo N."/>
            <person name="Laohavisit A."/>
            <person name="Lee Y.H."/>
            <person name="Lumba S."/>
            <person name="McCourt P."/>
            <person name="Mortimer J.C."/>
            <person name="Mutuku J.M."/>
            <person name="Nomura T."/>
            <person name="Sasaki-Sekimoto Y."/>
            <person name="Seto Y."/>
            <person name="Wang Y."/>
            <person name="Wakatake T."/>
            <person name="Sakakibara H."/>
            <person name="Demura T."/>
            <person name="Yamaguchi S."/>
            <person name="Yoneyama K."/>
            <person name="Manabe R.I."/>
            <person name="Nelson D.C."/>
            <person name="Schulman A.H."/>
            <person name="Timko M.P."/>
            <person name="dePamphilis C.W."/>
            <person name="Choi D."/>
            <person name="Shirasu K."/>
        </authorList>
    </citation>
    <scope>NUCLEOTIDE SEQUENCE [LARGE SCALE GENOMIC DNA]</scope>
    <source>
        <strain evidence="10">cv. UVA1</strain>
    </source>
</reference>
<dbReference type="EMBL" id="BKCP01012070">
    <property type="protein sequence ID" value="GER55643.1"/>
    <property type="molecule type" value="Genomic_DNA"/>
</dbReference>
<feature type="compositionally biased region" description="Basic and acidic residues" evidence="7">
    <location>
        <begin position="101"/>
        <end position="110"/>
    </location>
</feature>
<keyword evidence="1" id="KW-0547">Nucleotide-binding</keyword>
<keyword evidence="10" id="KW-1185">Reference proteome</keyword>
<dbReference type="InterPro" id="IPR030386">
    <property type="entry name" value="G_GB1_RHD3_dom"/>
</dbReference>
<feature type="domain" description="GB1/RHD3-type G" evidence="8">
    <location>
        <begin position="38"/>
        <end position="121"/>
    </location>
</feature>
<proteinExistence type="inferred from homology"/>
<accession>A0A5A7RD25</accession>
<dbReference type="Gene3D" id="3.40.50.300">
    <property type="entry name" value="P-loop containing nucleotide triphosphate hydrolases"/>
    <property type="match status" value="1"/>
</dbReference>
<gene>
    <name evidence="9" type="ORF">STAS_33328</name>
</gene>
<protein>
    <submittedName>
        <fullName evidence="9">Protein ROOT HAIR DEFECTIVE 3 homolog</fullName>
    </submittedName>
</protein>
<dbReference type="GO" id="GO:0016320">
    <property type="term" value="P:endoplasmic reticulum membrane fusion"/>
    <property type="evidence" value="ECO:0007669"/>
    <property type="project" value="TreeGrafter"/>
</dbReference>
<dbReference type="Proteomes" id="UP000325081">
    <property type="component" value="Unassembled WGS sequence"/>
</dbReference>
<dbReference type="OrthoDB" id="1597724at2759"/>
<keyword evidence="4" id="KW-0342">GTP-binding</keyword>
<dbReference type="PANTHER" id="PTHR45923">
    <property type="entry name" value="PROTEIN SEY1"/>
    <property type="match status" value="1"/>
</dbReference>
<keyword evidence="3" id="KW-0256">Endoplasmic reticulum</keyword>
<evidence type="ECO:0000256" key="2">
    <source>
        <dbReference type="ARBA" id="ARBA00022801"/>
    </source>
</evidence>
<dbReference type="InterPro" id="IPR008803">
    <property type="entry name" value="RHD3/Sey1"/>
</dbReference>
<dbReference type="GO" id="GO:0005525">
    <property type="term" value="F:GTP binding"/>
    <property type="evidence" value="ECO:0007669"/>
    <property type="project" value="UniProtKB-KW"/>
</dbReference>
<dbReference type="PANTHER" id="PTHR45923:SF20">
    <property type="entry name" value="PROTEIN ROOT HAIR DEFECTIVE 3 HOMOLOG 2"/>
    <property type="match status" value="1"/>
</dbReference>
<dbReference type="AlphaFoldDB" id="A0A5A7RD25"/>
<dbReference type="PROSITE" id="PS51715">
    <property type="entry name" value="G_GB1_RHD3"/>
    <property type="match status" value="1"/>
</dbReference>
<keyword evidence="5" id="KW-0472">Membrane</keyword>
<comment type="similarity">
    <text evidence="6">Belongs to the TRAFAC class dynamin-like GTPase superfamily. GB1/RHD3 GTPase family.</text>
</comment>
<dbReference type="SUPFAM" id="SSF52540">
    <property type="entry name" value="P-loop containing nucleoside triphosphate hydrolases"/>
    <property type="match status" value="1"/>
</dbReference>
<organism evidence="9 10">
    <name type="scientific">Striga asiatica</name>
    <name type="common">Asiatic witchweed</name>
    <name type="synonym">Buchnera asiatica</name>
    <dbReference type="NCBI Taxonomy" id="4170"/>
    <lineage>
        <taxon>Eukaryota</taxon>
        <taxon>Viridiplantae</taxon>
        <taxon>Streptophyta</taxon>
        <taxon>Embryophyta</taxon>
        <taxon>Tracheophyta</taxon>
        <taxon>Spermatophyta</taxon>
        <taxon>Magnoliopsida</taxon>
        <taxon>eudicotyledons</taxon>
        <taxon>Gunneridae</taxon>
        <taxon>Pentapetalae</taxon>
        <taxon>asterids</taxon>
        <taxon>lamiids</taxon>
        <taxon>Lamiales</taxon>
        <taxon>Orobanchaceae</taxon>
        <taxon>Buchnereae</taxon>
        <taxon>Striga</taxon>
    </lineage>
</organism>
<evidence type="ECO:0000256" key="5">
    <source>
        <dbReference type="ARBA" id="ARBA00023136"/>
    </source>
</evidence>
<evidence type="ECO:0000313" key="10">
    <source>
        <dbReference type="Proteomes" id="UP000325081"/>
    </source>
</evidence>
<sequence length="121" mass="13084">MADMERNSCRTQIVAGNGDFNSPGLRDFNNSVKVSVCGLLYAVVAIMGPHSSGKSTLLNNLFFTNFREMDAFRGRSQTTKGIWIAKAVGIEPFTVVMDSKGTDGCERGEDGGFGQEKPAVR</sequence>
<keyword evidence="2" id="KW-0378">Hydrolase</keyword>
<dbReference type="GO" id="GO:0003924">
    <property type="term" value="F:GTPase activity"/>
    <property type="evidence" value="ECO:0007669"/>
    <property type="project" value="TreeGrafter"/>
</dbReference>
<evidence type="ECO:0000256" key="1">
    <source>
        <dbReference type="ARBA" id="ARBA00022741"/>
    </source>
</evidence>
<evidence type="ECO:0000256" key="3">
    <source>
        <dbReference type="ARBA" id="ARBA00022824"/>
    </source>
</evidence>
<evidence type="ECO:0000256" key="4">
    <source>
        <dbReference type="ARBA" id="ARBA00023134"/>
    </source>
</evidence>
<dbReference type="GO" id="GO:0005783">
    <property type="term" value="C:endoplasmic reticulum"/>
    <property type="evidence" value="ECO:0007669"/>
    <property type="project" value="TreeGrafter"/>
</dbReference>
<evidence type="ECO:0000256" key="6">
    <source>
        <dbReference type="PROSITE-ProRule" id="PRU01052"/>
    </source>
</evidence>
<name>A0A5A7RD25_STRAF</name>
<evidence type="ECO:0000259" key="8">
    <source>
        <dbReference type="PROSITE" id="PS51715"/>
    </source>
</evidence>
<dbReference type="Pfam" id="PF05879">
    <property type="entry name" value="RHD3_GTPase"/>
    <property type="match status" value="1"/>
</dbReference>
<evidence type="ECO:0000256" key="7">
    <source>
        <dbReference type="SAM" id="MobiDB-lite"/>
    </source>
</evidence>
<feature type="region of interest" description="Disordered" evidence="7">
    <location>
        <begin position="101"/>
        <end position="121"/>
    </location>
</feature>
<evidence type="ECO:0000313" key="9">
    <source>
        <dbReference type="EMBL" id="GER55643.1"/>
    </source>
</evidence>
<comment type="caution">
    <text evidence="9">The sequence shown here is derived from an EMBL/GenBank/DDBJ whole genome shotgun (WGS) entry which is preliminary data.</text>
</comment>